<name>A0A6H2BUG1_DOLFA</name>
<protein>
    <submittedName>
        <fullName evidence="1">Uncharacterized protein</fullName>
    </submittedName>
</protein>
<dbReference type="RefSeq" id="WP_168694561.1">
    <property type="nucleotide sequence ID" value="NZ_CP051206.1"/>
</dbReference>
<dbReference type="EMBL" id="CP051206">
    <property type="protein sequence ID" value="QJB42867.1"/>
    <property type="molecule type" value="Genomic_DNA"/>
</dbReference>
<dbReference type="AlphaFoldDB" id="A0A6H2BUG1"/>
<organism evidence="1 2">
    <name type="scientific">Dolichospermum flos-aquae CCAP 1403/13F</name>
    <dbReference type="NCBI Taxonomy" id="315271"/>
    <lineage>
        <taxon>Bacteria</taxon>
        <taxon>Bacillati</taxon>
        <taxon>Cyanobacteriota</taxon>
        <taxon>Cyanophyceae</taxon>
        <taxon>Nostocales</taxon>
        <taxon>Aphanizomenonaceae</taxon>
        <taxon>Dolichospermum</taxon>
    </lineage>
</organism>
<reference evidence="1 2" key="1">
    <citation type="submission" date="2020-04" db="EMBL/GenBank/DDBJ databases">
        <title>Genome-Wide Identification of 5-Methylcytosine Sites in Bacterial Genomes By High-Throughput Sequencing of MspJI Restriction Fragments.</title>
        <authorList>
            <person name="Wu V."/>
        </authorList>
    </citation>
    <scope>NUCLEOTIDE SEQUENCE [LARGE SCALE GENOMIC DNA]</scope>
    <source>
        <strain evidence="1 2">CCAP 1403/13f</strain>
    </source>
</reference>
<proteinExistence type="predicted"/>
<gene>
    <name evidence="1" type="ORF">HGD76_21700</name>
</gene>
<evidence type="ECO:0000313" key="1">
    <source>
        <dbReference type="EMBL" id="QJB42867.1"/>
    </source>
</evidence>
<evidence type="ECO:0000313" key="2">
    <source>
        <dbReference type="Proteomes" id="UP000502433"/>
    </source>
</evidence>
<reference evidence="1 2" key="2">
    <citation type="submission" date="2020-04" db="EMBL/GenBank/DDBJ databases">
        <authorList>
            <person name="Fomenkov A."/>
            <person name="Anton B.P."/>
            <person name="Roberts R.J."/>
        </authorList>
    </citation>
    <scope>NUCLEOTIDE SEQUENCE [LARGE SCALE GENOMIC DNA]</scope>
    <source>
        <strain evidence="1 2">CCAP 1403/13f</strain>
    </source>
</reference>
<sequence>MSVVHCQLLGNREDRERNSYPLPITHYPLPITHYPLPITHSLVNLNTCW</sequence>
<dbReference type="KEGG" id="dfs:HGD76_21700"/>
<accession>A0A6H2BUG1</accession>
<dbReference type="Proteomes" id="UP000502433">
    <property type="component" value="Chromosome"/>
</dbReference>